<reference evidence="12" key="1">
    <citation type="submission" date="2018-06" db="EMBL/GenBank/DDBJ databases">
        <title>Genome assembly of Danube salmon.</title>
        <authorList>
            <person name="Macqueen D.J."/>
            <person name="Gundappa M.K."/>
        </authorList>
    </citation>
    <scope>NUCLEOTIDE SEQUENCE [LARGE SCALE GENOMIC DNA]</scope>
</reference>
<organism evidence="11 12">
    <name type="scientific">Hucho hucho</name>
    <name type="common">huchen</name>
    <dbReference type="NCBI Taxonomy" id="62062"/>
    <lineage>
        <taxon>Eukaryota</taxon>
        <taxon>Metazoa</taxon>
        <taxon>Chordata</taxon>
        <taxon>Craniata</taxon>
        <taxon>Vertebrata</taxon>
        <taxon>Euteleostomi</taxon>
        <taxon>Actinopterygii</taxon>
        <taxon>Neopterygii</taxon>
        <taxon>Teleostei</taxon>
        <taxon>Protacanthopterygii</taxon>
        <taxon>Salmoniformes</taxon>
        <taxon>Salmonidae</taxon>
        <taxon>Salmoninae</taxon>
        <taxon>Hucho</taxon>
    </lineage>
</organism>
<feature type="domain" description="MI" evidence="10">
    <location>
        <begin position="1242"/>
        <end position="1364"/>
    </location>
</feature>
<keyword evidence="5" id="KW-0694">RNA-binding</keyword>
<reference evidence="11" key="2">
    <citation type="submission" date="2025-08" db="UniProtKB">
        <authorList>
            <consortium name="Ensembl"/>
        </authorList>
    </citation>
    <scope>IDENTIFICATION</scope>
</reference>
<feature type="region of interest" description="Disordered" evidence="8">
    <location>
        <begin position="528"/>
        <end position="589"/>
    </location>
</feature>
<feature type="region of interest" description="Disordered" evidence="8">
    <location>
        <begin position="1081"/>
        <end position="1236"/>
    </location>
</feature>
<evidence type="ECO:0000256" key="6">
    <source>
        <dbReference type="ARBA" id="ARBA00022917"/>
    </source>
</evidence>
<feature type="compositionally biased region" description="Low complexity" evidence="8">
    <location>
        <begin position="1118"/>
        <end position="1129"/>
    </location>
</feature>
<evidence type="ECO:0000259" key="10">
    <source>
        <dbReference type="PROSITE" id="PS51366"/>
    </source>
</evidence>
<dbReference type="FunFam" id="1.25.40.180:FF:000001">
    <property type="entry name" value="Eukaryotic translation initiation factor 4 gamma, 3, putative"/>
    <property type="match status" value="1"/>
</dbReference>
<dbReference type="GO" id="GO:0016281">
    <property type="term" value="C:eukaryotic translation initiation factor 4F complex"/>
    <property type="evidence" value="ECO:0007669"/>
    <property type="project" value="TreeGrafter"/>
</dbReference>
<dbReference type="FunFam" id="1.25.40.180:FF:000003">
    <property type="entry name" value="Putative eukaryotic translation initiation factor 4 gamma 1"/>
    <property type="match status" value="1"/>
</dbReference>
<keyword evidence="7" id="KW-0175">Coiled coil</keyword>
<accession>A0A4W5P3R3</accession>
<feature type="compositionally biased region" description="Pro residues" evidence="8">
    <location>
        <begin position="78"/>
        <end position="88"/>
    </location>
</feature>
<feature type="compositionally biased region" description="Polar residues" evidence="8">
    <location>
        <begin position="1107"/>
        <end position="1117"/>
    </location>
</feature>
<dbReference type="FunFam" id="1.25.40.180:FF:000002">
    <property type="entry name" value="Eukaryotic translation initiation factor 4 gamma, 3, putative"/>
    <property type="match status" value="1"/>
</dbReference>
<evidence type="ECO:0000256" key="7">
    <source>
        <dbReference type="SAM" id="Coils"/>
    </source>
</evidence>
<dbReference type="GO" id="GO:0003743">
    <property type="term" value="F:translation initiation factor activity"/>
    <property type="evidence" value="ECO:0007669"/>
    <property type="project" value="UniProtKB-KW"/>
</dbReference>
<feature type="region of interest" description="Disordered" evidence="8">
    <location>
        <begin position="171"/>
        <end position="470"/>
    </location>
</feature>
<feature type="domain" description="W2" evidence="9">
    <location>
        <begin position="1433"/>
        <end position="1604"/>
    </location>
</feature>
<feature type="compositionally biased region" description="Basic and acidic residues" evidence="8">
    <location>
        <begin position="1130"/>
        <end position="1171"/>
    </location>
</feature>
<evidence type="ECO:0000256" key="5">
    <source>
        <dbReference type="ARBA" id="ARBA00022884"/>
    </source>
</evidence>
<name>A0A4W5P3R3_9TELE</name>
<gene>
    <name evidence="11" type="primary">EIF4G1</name>
</gene>
<evidence type="ECO:0000259" key="9">
    <source>
        <dbReference type="PROSITE" id="PS51363"/>
    </source>
</evidence>
<evidence type="ECO:0000256" key="8">
    <source>
        <dbReference type="SAM" id="MobiDB-lite"/>
    </source>
</evidence>
<feature type="compositionally biased region" description="Pro residues" evidence="8">
    <location>
        <begin position="27"/>
        <end position="43"/>
    </location>
</feature>
<dbReference type="Pfam" id="PF02020">
    <property type="entry name" value="W2"/>
    <property type="match status" value="1"/>
</dbReference>
<feature type="region of interest" description="Disordered" evidence="8">
    <location>
        <begin position="1"/>
        <end position="89"/>
    </location>
</feature>
<feature type="compositionally biased region" description="Basic and acidic residues" evidence="8">
    <location>
        <begin position="346"/>
        <end position="375"/>
    </location>
</feature>
<feature type="compositionally biased region" description="Low complexity" evidence="8">
    <location>
        <begin position="290"/>
        <end position="324"/>
    </location>
</feature>
<feature type="region of interest" description="Disordered" evidence="8">
    <location>
        <begin position="719"/>
        <end position="741"/>
    </location>
</feature>
<dbReference type="PANTHER" id="PTHR23253">
    <property type="entry name" value="EUKARYOTIC TRANSLATION INITIATION FACTOR 4 GAMMA"/>
    <property type="match status" value="1"/>
</dbReference>
<evidence type="ECO:0000256" key="4">
    <source>
        <dbReference type="ARBA" id="ARBA00022845"/>
    </source>
</evidence>
<feature type="region of interest" description="Disordered" evidence="8">
    <location>
        <begin position="648"/>
        <end position="697"/>
    </location>
</feature>
<dbReference type="Proteomes" id="UP000314982">
    <property type="component" value="Unassembled WGS sequence"/>
</dbReference>
<dbReference type="SUPFAM" id="SSF48371">
    <property type="entry name" value="ARM repeat"/>
    <property type="match status" value="3"/>
</dbReference>
<evidence type="ECO:0000313" key="12">
    <source>
        <dbReference type="Proteomes" id="UP000314982"/>
    </source>
</evidence>
<proteinExistence type="inferred from homology"/>
<keyword evidence="6" id="KW-0648">Protein biosynthesis</keyword>
<comment type="similarity">
    <text evidence="1">Belongs to the eukaryotic initiation factor 4G family.</text>
</comment>
<reference evidence="11" key="3">
    <citation type="submission" date="2025-09" db="UniProtKB">
        <authorList>
            <consortium name="Ensembl"/>
        </authorList>
    </citation>
    <scope>IDENTIFICATION</scope>
</reference>
<evidence type="ECO:0000313" key="11">
    <source>
        <dbReference type="Ensembl" id="ENSHHUP00000059266.1"/>
    </source>
</evidence>
<dbReference type="GeneTree" id="ENSGT00940000154648"/>
<dbReference type="Ensembl" id="ENSHHUT00000061286.1">
    <property type="protein sequence ID" value="ENSHHUP00000059266.1"/>
    <property type="gene ID" value="ENSHHUG00000034957.1"/>
</dbReference>
<feature type="compositionally biased region" description="Pro residues" evidence="8">
    <location>
        <begin position="325"/>
        <end position="343"/>
    </location>
</feature>
<feature type="compositionally biased region" description="Basic and acidic residues" evidence="8">
    <location>
        <begin position="574"/>
        <end position="589"/>
    </location>
</feature>
<dbReference type="SMART" id="SM00515">
    <property type="entry name" value="eIF5C"/>
    <property type="match status" value="1"/>
</dbReference>
<feature type="coiled-coil region" evidence="7">
    <location>
        <begin position="850"/>
        <end position="878"/>
    </location>
</feature>
<dbReference type="Pfam" id="PF02854">
    <property type="entry name" value="MIF4G"/>
    <property type="match status" value="1"/>
</dbReference>
<feature type="compositionally biased region" description="Gly residues" evidence="8">
    <location>
        <begin position="1081"/>
        <end position="1097"/>
    </location>
</feature>
<keyword evidence="2" id="KW-0396">Initiation factor</keyword>
<dbReference type="Gene3D" id="1.25.40.180">
    <property type="match status" value="3"/>
</dbReference>
<evidence type="ECO:0000256" key="2">
    <source>
        <dbReference type="ARBA" id="ARBA00022540"/>
    </source>
</evidence>
<dbReference type="InterPro" id="IPR003891">
    <property type="entry name" value="Initiation_fac_eIF4g_MI"/>
</dbReference>
<keyword evidence="3" id="KW-0597">Phosphoprotein</keyword>
<feature type="region of interest" description="Disordered" evidence="8">
    <location>
        <begin position="1011"/>
        <end position="1059"/>
    </location>
</feature>
<keyword evidence="12" id="KW-1185">Reference proteome</keyword>
<feature type="compositionally biased region" description="Gly residues" evidence="8">
    <location>
        <begin position="1014"/>
        <end position="1025"/>
    </location>
</feature>
<feature type="compositionally biased region" description="Basic and acidic residues" evidence="8">
    <location>
        <begin position="1179"/>
        <end position="1225"/>
    </location>
</feature>
<dbReference type="GO" id="GO:0006417">
    <property type="term" value="P:regulation of translation"/>
    <property type="evidence" value="ECO:0007669"/>
    <property type="project" value="UniProtKB-KW"/>
</dbReference>
<feature type="compositionally biased region" description="Polar residues" evidence="8">
    <location>
        <begin position="377"/>
        <end position="403"/>
    </location>
</feature>
<feature type="compositionally biased region" description="Polar residues" evidence="8">
    <location>
        <begin position="273"/>
        <end position="285"/>
    </location>
</feature>
<dbReference type="Pfam" id="PF02847">
    <property type="entry name" value="MA3"/>
    <property type="match status" value="1"/>
</dbReference>
<dbReference type="SMART" id="SM00543">
    <property type="entry name" value="MIF4G"/>
    <property type="match status" value="1"/>
</dbReference>
<sequence length="1606" mass="177217">MNKAPQPITGPPSATHPAPSPGLQQPTFPPGQPPFATPPPQMNPAPQHRQFAPGPRALHQQVLTPYYSRPSLPSNAPRVPPSSTPRPVAPTHVYQPGQQMMMIPSQQIPFPNQQGPAYFIPGQVTSSPRPFHQGAPSILGATFVGQLSLSVLSTAGAYYPAQQQYTSSLPAAPVIMNPPPQQQQPPPQQQIHPKRERKQIIIRDPNQGGKDITEEIMSGGTRSGTTPTPPQVSDDSSEVRKPAATLITGPPAPSKTPELVKTSPAPTEVKLPDTNSKSPSLSQDLPTPPWVTTTLHTTVPTTPQPSTSPITDIMDAQAPAAAPAPSAPEVPAYPAPLPEPRPTPAAEEHPSAAKEEREEVKEKEEIKEEVAEARQEVTTSSKPEPSLAPVTTPSSSTNGMSATQPPPAKEEEPAALSVNMPTSQAAEPPLESPIAQPEELRLPNGLPLPSPQDPEKVSAESSECDVSPIAEPEVAQLQSEAPMPKPTPVAVTATPAPVVKATPAPVVKTTPAPVVKATPAPVVKATPAPAVKEQVVESPPEPELATPTSASDGKEPRPAANPAVEEVDETWEEKEDKLDAENIEPKPGDLKYQYKEELCRPIDPEEKKRYDRDFLLGFQFISAAMSKPEGLPQISDVVLDKANKAPLRQLDPSRLPGMNMGPDFTPSFANLGRPGMAGGGGPRRSQQGQRKEPRRIINISSSLTEDVKLNKAEKAWKPAVKKAASGQAAPEEESDDSEQAKTQELFKRVRSILNKLTPQMFQQLMKQVTELTIDTEERLKGVIDLIFEKAISEPNFSVAYANMCRCLIGLKVPTTDKPGVTVNFRKLLLNRCQKEFEKDKDDDVIFEKKQKELDAAAAEEKDRLKAELEEAKDKARRRSLGNIKFIGELFKLKMLTEAIMHDCIVKLLKNHDEESLECLCRLLSTIGKDLDFEKAKPRMDQYFAQMDKIIKEKKTSSRIRFMLQDVLDLRRNTWVPRRGEQGPKTIDQIHKDAELEEHREVLKVQQQLLNQNTRGGGGGHQGSRGGQHPQTGQRSQPQDEGWNTVPISTKSRPIDTSRLSKITKPGALDFSNQLLAPQLGGKGMWGSWGKGSSGGTTGAKPSGGRPATSTLNRFSALQPQQPSSPGPSQDSDRRVPQRNSSSRDRGSDRFERHDRGSNDRFDRREDRDRNRPPVTKRSFSRETEEHSRERDHRGPADPVRRVASMTDDRGSRDRARSKDNVKREAALTPPPAQNKPALSEEVLGKKSTAIIEEYLHINDMKEALQCVVEMNSTPLLFVFVRSGLESTLERSPIARERMGLLLHQLYKAGNLPTEQYYRGLQEILEVAEDMAIDIPHIWLYLAELITPMLHEGGIPMGPLLKEISKPLVPQGTAGVLLVEILSLLCKGMSHKKAGAMWREAGLSWKDFLPEDEDVNKFVTEKNVEFTLGGGGGDETEKSSKKELSSEELTKQLDRLIQDKADNQRIYDWVEANLDETQMSSNVFVRAVMTSICQSAIICENPYKWDAKVITRRAKLLHKYLKDEQKELQALYALQALMVEMEQPANLLRMFFDTLYDEDVIKEEAFYKWESSKDPAEMQGKGVALKSVTAFFTWLREAEDEESDNNS</sequence>
<feature type="compositionally biased region" description="Pro residues" evidence="8">
    <location>
        <begin position="176"/>
        <end position="188"/>
    </location>
</feature>
<protein>
    <submittedName>
        <fullName evidence="11">Eukaryotic translation initiation factor 4 gamma 1</fullName>
    </submittedName>
</protein>
<evidence type="ECO:0000256" key="1">
    <source>
        <dbReference type="ARBA" id="ARBA00005775"/>
    </source>
</evidence>
<dbReference type="InterPro" id="IPR003307">
    <property type="entry name" value="W2_domain"/>
</dbReference>
<dbReference type="PANTHER" id="PTHR23253:SF10">
    <property type="entry name" value="EUKARYOTIC TRANSLATION INITIATION FACTOR 4 GAMMA 1"/>
    <property type="match status" value="1"/>
</dbReference>
<evidence type="ECO:0000256" key="3">
    <source>
        <dbReference type="ARBA" id="ARBA00022553"/>
    </source>
</evidence>
<dbReference type="PROSITE" id="PS51363">
    <property type="entry name" value="W2"/>
    <property type="match status" value="1"/>
</dbReference>
<dbReference type="InterPro" id="IPR003890">
    <property type="entry name" value="MIF4G-like_typ-3"/>
</dbReference>
<dbReference type="CDD" id="cd11559">
    <property type="entry name" value="W2_eIF4G1_like"/>
    <property type="match status" value="1"/>
</dbReference>
<dbReference type="PROSITE" id="PS51366">
    <property type="entry name" value="MI"/>
    <property type="match status" value="1"/>
</dbReference>
<dbReference type="SMART" id="SM00544">
    <property type="entry name" value="MA3"/>
    <property type="match status" value="1"/>
</dbReference>
<dbReference type="InterPro" id="IPR016024">
    <property type="entry name" value="ARM-type_fold"/>
</dbReference>
<dbReference type="GO" id="GO:0003729">
    <property type="term" value="F:mRNA binding"/>
    <property type="evidence" value="ECO:0007669"/>
    <property type="project" value="TreeGrafter"/>
</dbReference>
<keyword evidence="4" id="KW-0810">Translation regulation</keyword>